<dbReference type="InterPro" id="IPR023996">
    <property type="entry name" value="TonB-dep_OMP_SusC/RagA"/>
</dbReference>
<dbReference type="Pfam" id="PF07660">
    <property type="entry name" value="STN"/>
    <property type="match status" value="1"/>
</dbReference>
<comment type="similarity">
    <text evidence="7">Belongs to the TonB-dependent receptor family.</text>
</comment>
<evidence type="ECO:0000256" key="6">
    <source>
        <dbReference type="ARBA" id="ARBA00023237"/>
    </source>
</evidence>
<dbReference type="OrthoDB" id="9768177at2"/>
<protein>
    <submittedName>
        <fullName evidence="9">TonB-dependent receptor plug</fullName>
    </submittedName>
</protein>
<evidence type="ECO:0000256" key="3">
    <source>
        <dbReference type="ARBA" id="ARBA00022452"/>
    </source>
</evidence>
<keyword evidence="6 7" id="KW-0998">Cell outer membrane</keyword>
<dbReference type="AlphaFoldDB" id="A0A979GQK4"/>
<accession>A0A979GQK4</accession>
<evidence type="ECO:0000256" key="4">
    <source>
        <dbReference type="ARBA" id="ARBA00022692"/>
    </source>
</evidence>
<evidence type="ECO:0000313" key="9">
    <source>
        <dbReference type="EMBL" id="ACU60153.1"/>
    </source>
</evidence>
<dbReference type="NCBIfam" id="TIGR04056">
    <property type="entry name" value="OMP_RagA_SusC"/>
    <property type="match status" value="1"/>
</dbReference>
<evidence type="ECO:0000256" key="1">
    <source>
        <dbReference type="ARBA" id="ARBA00004571"/>
    </source>
</evidence>
<dbReference type="Gene3D" id="2.170.130.10">
    <property type="entry name" value="TonB-dependent receptor, plug domain"/>
    <property type="match status" value="1"/>
</dbReference>
<evidence type="ECO:0000256" key="7">
    <source>
        <dbReference type="PROSITE-ProRule" id="PRU01360"/>
    </source>
</evidence>
<dbReference type="EMBL" id="CP001699">
    <property type="protein sequence ID" value="ACU60153.1"/>
    <property type="molecule type" value="Genomic_DNA"/>
</dbReference>
<keyword evidence="4 7" id="KW-0812">Transmembrane</keyword>
<keyword evidence="9" id="KW-0675">Receptor</keyword>
<keyword evidence="3 7" id="KW-1134">Transmembrane beta strand</keyword>
<dbReference type="InterPro" id="IPR037066">
    <property type="entry name" value="Plug_dom_sf"/>
</dbReference>
<dbReference type="Pfam" id="PF07715">
    <property type="entry name" value="Plug"/>
    <property type="match status" value="1"/>
</dbReference>
<dbReference type="InterPro" id="IPR023997">
    <property type="entry name" value="TonB-dep_OMP_SusC/RagA_CS"/>
</dbReference>
<dbReference type="InterPro" id="IPR012910">
    <property type="entry name" value="Plug_dom"/>
</dbReference>
<keyword evidence="2 7" id="KW-0813">Transport</keyword>
<evidence type="ECO:0000256" key="5">
    <source>
        <dbReference type="ARBA" id="ARBA00023136"/>
    </source>
</evidence>
<dbReference type="Gene3D" id="2.40.170.20">
    <property type="entry name" value="TonB-dependent receptor, beta-barrel domain"/>
    <property type="match status" value="1"/>
</dbReference>
<evidence type="ECO:0000259" key="8">
    <source>
        <dbReference type="SMART" id="SM00965"/>
    </source>
</evidence>
<name>A0A979GQK4_CHIPD</name>
<proteinExistence type="inferred from homology"/>
<sequence length="1202" mass="133564">MQIMGYFNPGVPPMPTGTRSTKKVLVMKSIILFFFMVVLHISGSVSAQTVTFTSQSASLQKVFASIRQQTGYKFFYRNEDLQDSKPVTVQLKDMPLIRTLQIILANQPLTYNIQGKTIFISRKASSIVEPAAVEAVNHSYIVGTVKDDQGQPLPNITVMLRNRYRYVITNEKGIFTLYGLVPDDTLQFSSINHESVVVPYFQLSENMTVIMRSRISALSAVTIYNTGYQQVSKERATGSFGKPDMEVFRERVSTFDVVGRLEGQIPGLTVGTGSTTSGRTGNGFSTRSSVIRGYSTISGGQPTNPLYVVNGVITTDFSSVNPDDIEDITVLKDAAAAAIWGARAANGIIVIKTKEGNKNQKLSVSYTGSISFQGKPDFDYSQRMNSAQYIQAARETFDPVNYPWSSLATQVVLPHEVVLYNQYRGLISAEQANKSLDSMGRIDNQSQIKNLFYRNPVTTNHTVSVSAGNNVYALYASLGWTGVQDNVPGNKNNTYKVNLSQSFNAGKRISVTLNTSLINSVSSRKNVPSVDNSFVPYQLFVDEHGQQQNLAFTNGWSDSTRNNYSRRSRVNLDYYPLQEINYAHSNTNTISINMTANVGIRLWKGLSFQGTYGYLKAPGTLSTFTDSRAIGQRKQLLSFTVAPTAASAPVYYLPENNSLYISNNNDQRNWTVRNQLIYTTTPRAGKDALTLQAGQEAQEASASRTTTNVVGYDEALGTYPLIDYARLRQGVFGTVTGFGFFSTQPYQIFSQLTRFTSWFALGSYTFDHKYSLDVSWRQDHSNQFGSDISVQNKPVWSAGGKWQLRNESFMQQVKWVDALALRATYGITGNSPYVGAASLYDILNAQPQSQTGGVAGDALTLNQPANRKLAWERTRTINAGIDFSVLRSRISGAIDMYSKTTTDLLGSVPLNPFTGFSSQTGNVGKLVNKGIEFSLRTVNIRKQDWSWSSSLVFSYNYNKLVSYATLNPSLNTASYKIFAPFWIGYNSKPLFGYQFAGLDNVGDPQIRLADKTVTKAPNVTKPEDIIYMGTTQPPVNGGFTNRFQYKGLSLTVNMIFNTGAVMRRNVNIFYSGRMPTSTSLGGNNLYTSFQDRWKQPGDELKTDIPAYVSNPGISYSRRDINYYAYGDNNVISASYIKVRDLTLAYELQAAALRFLKLQRLNIYAQTTNFLIWTANDERIDPETGFPGALYKHQYNLGINVTL</sequence>
<keyword evidence="5 7" id="KW-0472">Membrane</keyword>
<organism evidence="9 10">
    <name type="scientific">Chitinophaga pinensis (strain ATCC 43595 / DSM 2588 / LMG 13176 / NBRC 15968 / NCIMB 11800 / UQM 2034)</name>
    <dbReference type="NCBI Taxonomy" id="485918"/>
    <lineage>
        <taxon>Bacteria</taxon>
        <taxon>Pseudomonadati</taxon>
        <taxon>Bacteroidota</taxon>
        <taxon>Chitinophagia</taxon>
        <taxon>Chitinophagales</taxon>
        <taxon>Chitinophagaceae</taxon>
        <taxon>Chitinophaga</taxon>
    </lineage>
</organism>
<dbReference type="Pfam" id="PF13620">
    <property type="entry name" value="CarboxypepD_reg"/>
    <property type="match status" value="1"/>
</dbReference>
<evidence type="ECO:0000313" key="10">
    <source>
        <dbReference type="Proteomes" id="UP000002215"/>
    </source>
</evidence>
<dbReference type="SUPFAM" id="SSF56935">
    <property type="entry name" value="Porins"/>
    <property type="match status" value="1"/>
</dbReference>
<dbReference type="InterPro" id="IPR039426">
    <property type="entry name" value="TonB-dep_rcpt-like"/>
</dbReference>
<dbReference type="PROSITE" id="PS52016">
    <property type="entry name" value="TONB_DEPENDENT_REC_3"/>
    <property type="match status" value="1"/>
</dbReference>
<dbReference type="NCBIfam" id="TIGR04057">
    <property type="entry name" value="SusC_RagA_signa"/>
    <property type="match status" value="1"/>
</dbReference>
<dbReference type="KEGG" id="cpi:Cpin_2671"/>
<dbReference type="InterPro" id="IPR011662">
    <property type="entry name" value="Secretin/TonB_short_N"/>
</dbReference>
<gene>
    <name evidence="9" type="ordered locus">Cpin_2671</name>
</gene>
<dbReference type="SMART" id="SM00965">
    <property type="entry name" value="STN"/>
    <property type="match status" value="1"/>
</dbReference>
<feature type="domain" description="Secretin/TonB short N-terminal" evidence="8">
    <location>
        <begin position="72"/>
        <end position="123"/>
    </location>
</feature>
<reference evidence="10" key="1">
    <citation type="submission" date="2009-08" db="EMBL/GenBank/DDBJ databases">
        <title>The complete genome of Chitinophaga pinensis DSM 2588.</title>
        <authorList>
            <consortium name="US DOE Joint Genome Institute (JGI-PGF)"/>
            <person name="Lucas S."/>
            <person name="Copeland A."/>
            <person name="Lapidus A."/>
            <person name="Glavina del Rio T."/>
            <person name="Dalin E."/>
            <person name="Tice H."/>
            <person name="Bruce D."/>
            <person name="Goodwin L."/>
            <person name="Pitluck S."/>
            <person name="Kyrpides N."/>
            <person name="Mavromatis K."/>
            <person name="Ivanova N."/>
            <person name="Mikhailova N."/>
            <person name="Sims D."/>
            <person name="Meinche L."/>
            <person name="Brettin T."/>
            <person name="Detter J.C."/>
            <person name="Han C."/>
            <person name="Larimer F."/>
            <person name="Land M."/>
            <person name="Hauser L."/>
            <person name="Markowitz V."/>
            <person name="Cheng J.-F."/>
            <person name="Hugenholtz P."/>
            <person name="Woyke T."/>
            <person name="Wu D."/>
            <person name="Spring S."/>
            <person name="Klenk H.-P."/>
            <person name="Eisen J.A."/>
        </authorList>
    </citation>
    <scope>NUCLEOTIDE SEQUENCE [LARGE SCALE GENOMIC DNA]</scope>
    <source>
        <strain evidence="10">ATCC 43595 / DSM 2588 / LMG 13176 / NBRC 15968 / NCIMB 11800 / UQM 2034</strain>
    </source>
</reference>
<evidence type="ECO:0000256" key="2">
    <source>
        <dbReference type="ARBA" id="ARBA00022448"/>
    </source>
</evidence>
<reference evidence="9 10" key="2">
    <citation type="journal article" date="2010" name="Stand. Genomic Sci.">
        <title>Complete genome sequence of Chitinophaga pinensis type strain (UQM 2034).</title>
        <authorList>
            <person name="Glavina Del Rio T."/>
            <person name="Abt B."/>
            <person name="Spring S."/>
            <person name="Lapidus A."/>
            <person name="Nolan M."/>
            <person name="Tice H."/>
            <person name="Copeland A."/>
            <person name="Cheng J.F."/>
            <person name="Chen F."/>
            <person name="Bruce D."/>
            <person name="Goodwin L."/>
            <person name="Pitluck S."/>
            <person name="Ivanova N."/>
            <person name="Mavromatis K."/>
            <person name="Mikhailova N."/>
            <person name="Pati A."/>
            <person name="Chen A."/>
            <person name="Palaniappan K."/>
            <person name="Land M."/>
            <person name="Hauser L."/>
            <person name="Chang Y.J."/>
            <person name="Jeffries C.D."/>
            <person name="Chain P."/>
            <person name="Saunders E."/>
            <person name="Detter J.C."/>
            <person name="Brettin T."/>
            <person name="Rohde M."/>
            <person name="Goker M."/>
            <person name="Bristow J."/>
            <person name="Eisen J.A."/>
            <person name="Markowitz V."/>
            <person name="Hugenholtz P."/>
            <person name="Kyrpides N.C."/>
            <person name="Klenk H.P."/>
            <person name="Lucas S."/>
        </authorList>
    </citation>
    <scope>NUCLEOTIDE SEQUENCE [LARGE SCALE GENOMIC DNA]</scope>
    <source>
        <strain evidence="10">ATCC 43595 / DSM 2588 / LMG 13176 / NBRC 15968 / NCIMB 11800 / UQM 2034</strain>
    </source>
</reference>
<dbReference type="GO" id="GO:0009279">
    <property type="term" value="C:cell outer membrane"/>
    <property type="evidence" value="ECO:0007669"/>
    <property type="project" value="UniProtKB-SubCell"/>
</dbReference>
<dbReference type="Proteomes" id="UP000002215">
    <property type="component" value="Chromosome"/>
</dbReference>
<dbReference type="SUPFAM" id="SSF49464">
    <property type="entry name" value="Carboxypeptidase regulatory domain-like"/>
    <property type="match status" value="1"/>
</dbReference>
<comment type="subcellular location">
    <subcellularLocation>
        <location evidence="1 7">Cell outer membrane</location>
        <topology evidence="1 7">Multi-pass membrane protein</topology>
    </subcellularLocation>
</comment>
<dbReference type="InterPro" id="IPR036942">
    <property type="entry name" value="Beta-barrel_TonB_sf"/>
</dbReference>
<dbReference type="InterPro" id="IPR008969">
    <property type="entry name" value="CarboxyPept-like_regulatory"/>
</dbReference>